<evidence type="ECO:0000313" key="3">
    <source>
        <dbReference type="Proteomes" id="UP000535020"/>
    </source>
</evidence>
<keyword evidence="3" id="KW-1185">Reference proteome</keyword>
<keyword evidence="1" id="KW-0732">Signal</keyword>
<dbReference type="RefSeq" id="WP_176004369.1">
    <property type="nucleotide sequence ID" value="NZ_JABWMI010000002.1"/>
</dbReference>
<dbReference type="Proteomes" id="UP000535020">
    <property type="component" value="Unassembled WGS sequence"/>
</dbReference>
<name>A0A7Y8XZE2_9FLAO</name>
<accession>A0A7Y8XZE2</accession>
<organism evidence="2 3">
    <name type="scientific">Flavobacterium agri</name>
    <dbReference type="NCBI Taxonomy" id="2743471"/>
    <lineage>
        <taxon>Bacteria</taxon>
        <taxon>Pseudomonadati</taxon>
        <taxon>Bacteroidota</taxon>
        <taxon>Flavobacteriia</taxon>
        <taxon>Flavobacteriales</taxon>
        <taxon>Flavobacteriaceae</taxon>
        <taxon>Flavobacterium</taxon>
    </lineage>
</organism>
<dbReference type="InterPro" id="IPR019861">
    <property type="entry name" value="PorP/SprF_Bacteroidetes"/>
</dbReference>
<comment type="caution">
    <text evidence="2">The sequence shown here is derived from an EMBL/GenBank/DDBJ whole genome shotgun (WGS) entry which is preliminary data.</text>
</comment>
<dbReference type="Pfam" id="PF11751">
    <property type="entry name" value="PorP_SprF"/>
    <property type="match status" value="1"/>
</dbReference>
<evidence type="ECO:0000313" key="2">
    <source>
        <dbReference type="EMBL" id="NYA69546.1"/>
    </source>
</evidence>
<gene>
    <name evidence="2" type="ORF">HZF10_01340</name>
</gene>
<proteinExistence type="predicted"/>
<feature type="chain" id="PRO_5031559577" evidence="1">
    <location>
        <begin position="23"/>
        <end position="307"/>
    </location>
</feature>
<reference evidence="2 3" key="1">
    <citation type="submission" date="2020-07" db="EMBL/GenBank/DDBJ databases">
        <authorList>
            <person name="Sun Q."/>
        </authorList>
    </citation>
    <scope>NUCLEOTIDE SEQUENCE [LARGE SCALE GENOMIC DNA]</scope>
    <source>
        <strain evidence="2 3">MAH-1</strain>
    </source>
</reference>
<feature type="signal peptide" evidence="1">
    <location>
        <begin position="1"/>
        <end position="22"/>
    </location>
</feature>
<protein>
    <submittedName>
        <fullName evidence="2">Type IX secretion system membrane protein PorP/SprF</fullName>
    </submittedName>
</protein>
<dbReference type="NCBIfam" id="TIGR03519">
    <property type="entry name" value="T9SS_PorP_fam"/>
    <property type="match status" value="1"/>
</dbReference>
<sequence length="307" mass="34647">MRFNIYTISVAFFLMFAISGNAQQDPGYTQYMYNPLVINSGYTGSTGTLEAVLIHRSQWVGIDGAPETQSFTVHSPLSNEKLGLGFSAVQDKLGPSREIYLDANFSYTIDLSYETKLAFGVKAGARILNIDWSKGRFYDEDDVLLNQNIDNKFIPQIGAGAYLYGEKWYVGASVPSFIKSDYYDDIAEEVDPDRLHFYLIGGYVFDLSDNLKFKPAVLARAVTGAPVEFDLSANFMFMEKFVLGAAYRFDDSVSALAGFQISRDFFIGYAYDFTTSELNKYNDGTHEIMLRFQMNKKTSQIKSPRFF</sequence>
<evidence type="ECO:0000256" key="1">
    <source>
        <dbReference type="SAM" id="SignalP"/>
    </source>
</evidence>
<dbReference type="AlphaFoldDB" id="A0A7Y8XZE2"/>
<dbReference type="EMBL" id="JACBJI010000001">
    <property type="protein sequence ID" value="NYA69546.1"/>
    <property type="molecule type" value="Genomic_DNA"/>
</dbReference>